<dbReference type="Proteomes" id="UP000287447">
    <property type="component" value="Unassembled WGS sequence"/>
</dbReference>
<evidence type="ECO:0000256" key="1">
    <source>
        <dbReference type="ARBA" id="ARBA00004141"/>
    </source>
</evidence>
<evidence type="ECO:0000256" key="6">
    <source>
        <dbReference type="SAM" id="Phobius"/>
    </source>
</evidence>
<dbReference type="PROSITE" id="PS50850">
    <property type="entry name" value="MFS"/>
    <property type="match status" value="1"/>
</dbReference>
<keyword evidence="2" id="KW-0813">Transport</keyword>
<comment type="subcellular location">
    <subcellularLocation>
        <location evidence="1">Membrane</location>
        <topology evidence="1">Multi-pass membrane protein</topology>
    </subcellularLocation>
</comment>
<keyword evidence="5 6" id="KW-0472">Membrane</keyword>
<evidence type="ECO:0000256" key="2">
    <source>
        <dbReference type="ARBA" id="ARBA00022448"/>
    </source>
</evidence>
<feature type="transmembrane region" description="Helical" evidence="6">
    <location>
        <begin position="123"/>
        <end position="147"/>
    </location>
</feature>
<dbReference type="PRINTS" id="PR01035">
    <property type="entry name" value="TCRTETA"/>
</dbReference>
<dbReference type="Gene3D" id="1.20.1250.20">
    <property type="entry name" value="MFS general substrate transporter like domains"/>
    <property type="match status" value="1"/>
</dbReference>
<feature type="transmembrane region" description="Helical" evidence="6">
    <location>
        <begin position="303"/>
        <end position="321"/>
    </location>
</feature>
<evidence type="ECO:0000313" key="9">
    <source>
        <dbReference type="Proteomes" id="UP000287447"/>
    </source>
</evidence>
<reference evidence="9" key="1">
    <citation type="submission" date="2019-01" db="EMBL/GenBank/DDBJ databases">
        <title>Gri0909 isolated from a small marine red alga.</title>
        <authorList>
            <person name="Kim J."/>
            <person name="Jeong S.E."/>
            <person name="Jeon C.O."/>
        </authorList>
    </citation>
    <scope>NUCLEOTIDE SEQUENCE [LARGE SCALE GENOMIC DNA]</scope>
    <source>
        <strain evidence="9">Gri0909</strain>
    </source>
</reference>
<dbReference type="EMBL" id="SADE01000001">
    <property type="protein sequence ID" value="RVU38012.1"/>
    <property type="molecule type" value="Genomic_DNA"/>
</dbReference>
<dbReference type="AlphaFoldDB" id="A0A437QU29"/>
<dbReference type="CDD" id="cd17330">
    <property type="entry name" value="MFS_SLC46_TetA_like"/>
    <property type="match status" value="1"/>
</dbReference>
<keyword evidence="3 6" id="KW-0812">Transmembrane</keyword>
<dbReference type="PANTHER" id="PTHR23504">
    <property type="entry name" value="MAJOR FACILITATOR SUPERFAMILY DOMAIN-CONTAINING PROTEIN 10"/>
    <property type="match status" value="1"/>
</dbReference>
<evidence type="ECO:0000259" key="7">
    <source>
        <dbReference type="PROSITE" id="PS50850"/>
    </source>
</evidence>
<evidence type="ECO:0000256" key="3">
    <source>
        <dbReference type="ARBA" id="ARBA00022692"/>
    </source>
</evidence>
<evidence type="ECO:0000313" key="8">
    <source>
        <dbReference type="EMBL" id="RVU38012.1"/>
    </source>
</evidence>
<dbReference type="InterPro" id="IPR001958">
    <property type="entry name" value="Tet-R_TetA/multi-R_MdtG-like"/>
</dbReference>
<dbReference type="Pfam" id="PF07690">
    <property type="entry name" value="MFS_1"/>
    <property type="match status" value="1"/>
</dbReference>
<feature type="transmembrane region" description="Helical" evidence="6">
    <location>
        <begin position="36"/>
        <end position="57"/>
    </location>
</feature>
<feature type="transmembrane region" description="Helical" evidence="6">
    <location>
        <begin position="188"/>
        <end position="210"/>
    </location>
</feature>
<feature type="domain" description="Major facilitator superfamily (MFS) profile" evidence="7">
    <location>
        <begin position="35"/>
        <end position="414"/>
    </location>
</feature>
<dbReference type="InterPro" id="IPR036259">
    <property type="entry name" value="MFS_trans_sf"/>
</dbReference>
<feature type="transmembrane region" description="Helical" evidence="6">
    <location>
        <begin position="159"/>
        <end position="182"/>
    </location>
</feature>
<name>A0A437QU29_9PROT</name>
<proteinExistence type="predicted"/>
<comment type="caution">
    <text evidence="8">The sequence shown here is derived from an EMBL/GenBank/DDBJ whole genome shotgun (WGS) entry which is preliminary data.</text>
</comment>
<keyword evidence="4 6" id="KW-1133">Transmembrane helix</keyword>
<feature type="transmembrane region" description="Helical" evidence="6">
    <location>
        <begin position="69"/>
        <end position="89"/>
    </location>
</feature>
<dbReference type="GO" id="GO:0016020">
    <property type="term" value="C:membrane"/>
    <property type="evidence" value="ECO:0007669"/>
    <property type="project" value="UniProtKB-SubCell"/>
</dbReference>
<gene>
    <name evidence="8" type="ORF">EOI86_01525</name>
</gene>
<evidence type="ECO:0000256" key="4">
    <source>
        <dbReference type="ARBA" id="ARBA00022989"/>
    </source>
</evidence>
<evidence type="ECO:0000256" key="5">
    <source>
        <dbReference type="ARBA" id="ARBA00023136"/>
    </source>
</evidence>
<dbReference type="GO" id="GO:0022857">
    <property type="term" value="F:transmembrane transporter activity"/>
    <property type="evidence" value="ECO:0007669"/>
    <property type="project" value="InterPro"/>
</dbReference>
<dbReference type="InterPro" id="IPR020846">
    <property type="entry name" value="MFS_dom"/>
</dbReference>
<keyword evidence="9" id="KW-1185">Reference proteome</keyword>
<feature type="transmembrane region" description="Helical" evidence="6">
    <location>
        <begin position="272"/>
        <end position="291"/>
    </location>
</feature>
<dbReference type="InterPro" id="IPR011701">
    <property type="entry name" value="MFS"/>
</dbReference>
<organism evidence="8 9">
    <name type="scientific">Hwanghaeella grinnelliae</name>
    <dbReference type="NCBI Taxonomy" id="2500179"/>
    <lineage>
        <taxon>Bacteria</taxon>
        <taxon>Pseudomonadati</taxon>
        <taxon>Pseudomonadota</taxon>
        <taxon>Alphaproteobacteria</taxon>
        <taxon>Rhodospirillales</taxon>
        <taxon>Rhodospirillaceae</taxon>
        <taxon>Hwanghaeella</taxon>
    </lineage>
</organism>
<dbReference type="SUPFAM" id="SSF103473">
    <property type="entry name" value="MFS general substrate transporter"/>
    <property type="match status" value="1"/>
</dbReference>
<protein>
    <submittedName>
        <fullName evidence="8">MFS transporter</fullName>
    </submittedName>
</protein>
<accession>A0A437QU29</accession>
<feature type="transmembrane region" description="Helical" evidence="6">
    <location>
        <begin position="101"/>
        <end position="117"/>
    </location>
</feature>
<feature type="transmembrane region" description="Helical" evidence="6">
    <location>
        <begin position="393"/>
        <end position="411"/>
    </location>
</feature>
<feature type="transmembrane region" description="Helical" evidence="6">
    <location>
        <begin position="235"/>
        <end position="260"/>
    </location>
</feature>
<dbReference type="PANTHER" id="PTHR23504:SF15">
    <property type="entry name" value="MAJOR FACILITATOR SUPERFAMILY (MFS) PROFILE DOMAIN-CONTAINING PROTEIN"/>
    <property type="match status" value="1"/>
</dbReference>
<sequence length="421" mass="44139">MTLRVPPGTSAGSFIIVPEPSLSNDSPISESNFKALIPLAAATCVNIIGLGIVIPLLPFAVKEAGGGDFEAAAIFSVFSACSLLSAPLWGRLSDRIGRKPVMIISVLATVISYLWLANADTQLAIFLSRAFAGFTAGWLATSQAFVADVTTSEDRAKGMGMLGAAFGIGFTIGPAIGATAVGGDHPDFAFPSYISAGCAVVGLLITSLLVKEPARHRVHQADMAEKALKVAKEPWLLRLLVPFFLVSLVFTGVEGTLALWGAHVLDIGPRDIGYFLAFAGVINAIVQGGLVGRMSKKIGEARVAFIGALALMLSVISLSFVTQYYWLALPMALLAIAMGFHNPAMQSLMSRQAPEGLKGTVMGTAQSTSSLARIAGPALAGLALEHIDVSAQFWIGFVILIPVLFMILALGRNRATAEQRG</sequence>